<feature type="transmembrane region" description="Helical" evidence="2">
    <location>
        <begin position="121"/>
        <end position="141"/>
    </location>
</feature>
<evidence type="ECO:0000256" key="2">
    <source>
        <dbReference type="SAM" id="Phobius"/>
    </source>
</evidence>
<dbReference type="InterPro" id="IPR021517">
    <property type="entry name" value="DUF3180"/>
</dbReference>
<keyword evidence="4" id="KW-1185">Reference proteome</keyword>
<evidence type="ECO:0000313" key="3">
    <source>
        <dbReference type="EMBL" id="WZW99071.1"/>
    </source>
</evidence>
<evidence type="ECO:0000256" key="1">
    <source>
        <dbReference type="SAM" id="MobiDB-lite"/>
    </source>
</evidence>
<dbReference type="Pfam" id="PF11377">
    <property type="entry name" value="DUF3180"/>
    <property type="match status" value="1"/>
</dbReference>
<reference evidence="3 4" key="1">
    <citation type="journal article" date="2023" name="Environ Microbiome">
        <title>A coral-associated actinobacterium mitigates coral bleaching under heat stress.</title>
        <authorList>
            <person name="Li J."/>
            <person name="Zou Y."/>
            <person name="Li Q."/>
            <person name="Zhang J."/>
            <person name="Bourne D.G."/>
            <person name="Lyu Y."/>
            <person name="Liu C."/>
            <person name="Zhang S."/>
        </authorList>
    </citation>
    <scope>NUCLEOTIDE SEQUENCE [LARGE SCALE GENOMIC DNA]</scope>
    <source>
        <strain evidence="3 4">SCSIO 13291</strain>
    </source>
</reference>
<keyword evidence="2" id="KW-0472">Membrane</keyword>
<accession>A0ABZ3CAA6</accession>
<sequence>MSRPTVAPTSPAQVVTAAVAGFAVAWVTLTTIQGLGRTLPLLGVPAWGSVVLITAGIVWLVVRTRRELRRRPDTLEASVALNRLVLGKTSILAGAGLGAAYLALVVLVWPALPAPLAVERLVHGGAAVAACLAWAVAGVALERSLRIDEGRDESANTPGAGGPGDGVPPLS</sequence>
<name>A0ABZ3CAA6_9ACTN</name>
<dbReference type="RefSeq" id="WP_342372887.1">
    <property type="nucleotide sequence ID" value="NZ_CP115965.1"/>
</dbReference>
<dbReference type="Proteomes" id="UP001434337">
    <property type="component" value="Chromosome"/>
</dbReference>
<feature type="region of interest" description="Disordered" evidence="1">
    <location>
        <begin position="151"/>
        <end position="171"/>
    </location>
</feature>
<protein>
    <submittedName>
        <fullName evidence="3">DUF3180 family protein</fullName>
    </submittedName>
</protein>
<keyword evidence="2" id="KW-1133">Transmembrane helix</keyword>
<feature type="transmembrane region" description="Helical" evidence="2">
    <location>
        <begin position="44"/>
        <end position="62"/>
    </location>
</feature>
<keyword evidence="2" id="KW-0812">Transmembrane</keyword>
<feature type="transmembrane region" description="Helical" evidence="2">
    <location>
        <begin position="12"/>
        <end position="32"/>
    </location>
</feature>
<evidence type="ECO:0000313" key="4">
    <source>
        <dbReference type="Proteomes" id="UP001434337"/>
    </source>
</evidence>
<gene>
    <name evidence="3" type="ORF">PCC79_02350</name>
</gene>
<proteinExistence type="predicted"/>
<organism evidence="3 4">
    <name type="scientific">Propioniciclava soli</name>
    <dbReference type="NCBI Taxonomy" id="2775081"/>
    <lineage>
        <taxon>Bacteria</taxon>
        <taxon>Bacillati</taxon>
        <taxon>Actinomycetota</taxon>
        <taxon>Actinomycetes</taxon>
        <taxon>Propionibacteriales</taxon>
        <taxon>Propionibacteriaceae</taxon>
        <taxon>Propioniciclava</taxon>
    </lineage>
</organism>
<feature type="transmembrane region" description="Helical" evidence="2">
    <location>
        <begin position="91"/>
        <end position="109"/>
    </location>
</feature>
<dbReference type="EMBL" id="CP115965">
    <property type="protein sequence ID" value="WZW99071.1"/>
    <property type="molecule type" value="Genomic_DNA"/>
</dbReference>